<evidence type="ECO:0000256" key="15">
    <source>
        <dbReference type="ARBA" id="ARBA00083186"/>
    </source>
</evidence>
<comment type="subunit">
    <text evidence="3">Homodimer.</text>
</comment>
<dbReference type="HAMAP" id="MF_01405">
    <property type="entry name" value="Non_canon_purine_NTPase"/>
    <property type="match status" value="1"/>
</dbReference>
<sequence length="197" mass="20869">MRIVCASANPHKVEELARLLPSWVDLAPRPSDIGDIDEDAPTLEGNAIIKAVEIANHASEWAIADDTGLEVDALNGAPGVRSARFAGEDATDAENRALLLEKLSSTSNRSARFRTVVALVSSKGDIHFVSGECAGTIAESERGDGGFGYDSLFIPNDGDGRTFAEMTGTEKDAVSHRGRALAQLPELLARIFGLPTP</sequence>
<dbReference type="EMBL" id="CAEZXA010000012">
    <property type="protein sequence ID" value="CAB4666499.1"/>
    <property type="molecule type" value="Genomic_DNA"/>
</dbReference>
<dbReference type="GO" id="GO:0046872">
    <property type="term" value="F:metal ion binding"/>
    <property type="evidence" value="ECO:0007669"/>
    <property type="project" value="UniProtKB-KW"/>
</dbReference>
<dbReference type="GO" id="GO:0009117">
    <property type="term" value="P:nucleotide metabolic process"/>
    <property type="evidence" value="ECO:0007669"/>
    <property type="project" value="UniProtKB-KW"/>
</dbReference>
<proteinExistence type="inferred from homology"/>
<dbReference type="EMBL" id="CAEZZL010000036">
    <property type="protein sequence ID" value="CAB4760557.1"/>
    <property type="molecule type" value="Genomic_DNA"/>
</dbReference>
<dbReference type="EMBL" id="CAETWZ010000008">
    <property type="protein sequence ID" value="CAB4367379.1"/>
    <property type="molecule type" value="Genomic_DNA"/>
</dbReference>
<evidence type="ECO:0000256" key="14">
    <source>
        <dbReference type="ARBA" id="ARBA00078805"/>
    </source>
</evidence>
<evidence type="ECO:0000256" key="5">
    <source>
        <dbReference type="ARBA" id="ARBA00022741"/>
    </source>
</evidence>
<gene>
    <name evidence="18" type="ORF">UFOPK2334_00270</name>
    <name evidence="19" type="ORF">UFOPK2870_00617</name>
    <name evidence="17" type="ORF">UFOPK4179_00160</name>
    <name evidence="20" type="ORF">UFOPK4293_00363</name>
</gene>
<dbReference type="GO" id="GO:0035870">
    <property type="term" value="F:dITP diphosphatase activity"/>
    <property type="evidence" value="ECO:0007669"/>
    <property type="project" value="UniProtKB-ARBA"/>
</dbReference>
<dbReference type="EC" id="3.6.1.66" evidence="11"/>
<comment type="cofactor">
    <cofactor evidence="1">
        <name>Mg(2+)</name>
        <dbReference type="ChEBI" id="CHEBI:18420"/>
    </cofactor>
</comment>
<evidence type="ECO:0000256" key="6">
    <source>
        <dbReference type="ARBA" id="ARBA00022801"/>
    </source>
</evidence>
<keyword evidence="7" id="KW-0460">Magnesium</keyword>
<evidence type="ECO:0000256" key="8">
    <source>
        <dbReference type="ARBA" id="ARBA00023080"/>
    </source>
</evidence>
<evidence type="ECO:0000313" key="19">
    <source>
        <dbReference type="EMBL" id="CAB4760557.1"/>
    </source>
</evidence>
<evidence type="ECO:0000256" key="11">
    <source>
        <dbReference type="ARBA" id="ARBA00066468"/>
    </source>
</evidence>
<evidence type="ECO:0000313" key="17">
    <source>
        <dbReference type="EMBL" id="CAB4367379.1"/>
    </source>
</evidence>
<evidence type="ECO:0000256" key="10">
    <source>
        <dbReference type="ARBA" id="ARBA00052017"/>
    </source>
</evidence>
<evidence type="ECO:0000256" key="4">
    <source>
        <dbReference type="ARBA" id="ARBA00022723"/>
    </source>
</evidence>
<evidence type="ECO:0000256" key="13">
    <source>
        <dbReference type="ARBA" id="ARBA00075987"/>
    </source>
</evidence>
<dbReference type="GO" id="GO:0000166">
    <property type="term" value="F:nucleotide binding"/>
    <property type="evidence" value="ECO:0007669"/>
    <property type="project" value="UniProtKB-KW"/>
</dbReference>
<dbReference type="InterPro" id="IPR029001">
    <property type="entry name" value="ITPase-like_fam"/>
</dbReference>
<dbReference type="InterPro" id="IPR002637">
    <property type="entry name" value="RdgB/HAM1"/>
</dbReference>
<keyword evidence="8" id="KW-0546">Nucleotide metabolism</keyword>
<dbReference type="NCBIfam" id="TIGR00042">
    <property type="entry name" value="RdgB/HAM1 family non-canonical purine NTP pyrophosphatase"/>
    <property type="match status" value="1"/>
</dbReference>
<dbReference type="Pfam" id="PF01725">
    <property type="entry name" value="Ham1p_like"/>
    <property type="match status" value="1"/>
</dbReference>
<dbReference type="AlphaFoldDB" id="A0A6J6LZR5"/>
<dbReference type="GO" id="GO:0009146">
    <property type="term" value="P:purine nucleoside triphosphate catabolic process"/>
    <property type="evidence" value="ECO:0007669"/>
    <property type="project" value="UniProtKB-ARBA"/>
</dbReference>
<protein>
    <recommendedName>
        <fullName evidence="12">dITP/XTP pyrophosphatase</fullName>
        <ecNumber evidence="11">3.6.1.66</ecNumber>
    </recommendedName>
    <alternativeName>
        <fullName evidence="13">Non-canonical purine NTP pyrophosphatase</fullName>
    </alternativeName>
    <alternativeName>
        <fullName evidence="14">Non-standard purine NTP pyrophosphatase</fullName>
    </alternativeName>
    <alternativeName>
        <fullName evidence="16">Nucleoside-triphosphate diphosphatase</fullName>
    </alternativeName>
    <alternativeName>
        <fullName evidence="15">Nucleoside-triphosphate pyrophosphatase</fullName>
    </alternativeName>
</protein>
<evidence type="ECO:0000256" key="3">
    <source>
        <dbReference type="ARBA" id="ARBA00011738"/>
    </source>
</evidence>
<keyword evidence="5" id="KW-0547">Nucleotide-binding</keyword>
<evidence type="ECO:0000256" key="16">
    <source>
        <dbReference type="ARBA" id="ARBA00083635"/>
    </source>
</evidence>
<dbReference type="GO" id="GO:0017111">
    <property type="term" value="F:ribonucleoside triphosphate phosphatase activity"/>
    <property type="evidence" value="ECO:0007669"/>
    <property type="project" value="InterPro"/>
</dbReference>
<dbReference type="SUPFAM" id="SSF52972">
    <property type="entry name" value="ITPase-like"/>
    <property type="match status" value="1"/>
</dbReference>
<dbReference type="GO" id="GO:0005829">
    <property type="term" value="C:cytosol"/>
    <property type="evidence" value="ECO:0007669"/>
    <property type="project" value="TreeGrafter"/>
</dbReference>
<evidence type="ECO:0000313" key="20">
    <source>
        <dbReference type="EMBL" id="CAB5046178.1"/>
    </source>
</evidence>
<dbReference type="GO" id="GO:0036220">
    <property type="term" value="F:ITP diphosphatase activity"/>
    <property type="evidence" value="ECO:0007669"/>
    <property type="project" value="UniProtKB-EC"/>
</dbReference>
<organism evidence="18">
    <name type="scientific">freshwater metagenome</name>
    <dbReference type="NCBI Taxonomy" id="449393"/>
    <lineage>
        <taxon>unclassified sequences</taxon>
        <taxon>metagenomes</taxon>
        <taxon>ecological metagenomes</taxon>
    </lineage>
</organism>
<comment type="catalytic activity">
    <reaction evidence="9">
        <text>dITP + H2O = dIMP + diphosphate + H(+)</text>
        <dbReference type="Rhea" id="RHEA:28342"/>
        <dbReference type="ChEBI" id="CHEBI:15377"/>
        <dbReference type="ChEBI" id="CHEBI:15378"/>
        <dbReference type="ChEBI" id="CHEBI:33019"/>
        <dbReference type="ChEBI" id="CHEBI:61194"/>
        <dbReference type="ChEBI" id="CHEBI:61382"/>
        <dbReference type="EC" id="3.6.1.66"/>
    </reaction>
</comment>
<evidence type="ECO:0000256" key="7">
    <source>
        <dbReference type="ARBA" id="ARBA00022842"/>
    </source>
</evidence>
<dbReference type="Gene3D" id="3.90.950.10">
    <property type="match status" value="1"/>
</dbReference>
<evidence type="ECO:0000256" key="12">
    <source>
        <dbReference type="ARBA" id="ARBA00071289"/>
    </source>
</evidence>
<dbReference type="EMBL" id="CAFBQH010000014">
    <property type="protein sequence ID" value="CAB5046178.1"/>
    <property type="molecule type" value="Genomic_DNA"/>
</dbReference>
<evidence type="ECO:0000256" key="9">
    <source>
        <dbReference type="ARBA" id="ARBA00051875"/>
    </source>
</evidence>
<dbReference type="FunFam" id="3.90.950.10:FF:000001">
    <property type="entry name" value="dITP/XTP pyrophosphatase"/>
    <property type="match status" value="1"/>
</dbReference>
<dbReference type="InterPro" id="IPR020922">
    <property type="entry name" value="dITP/XTP_pyrophosphatase"/>
</dbReference>
<reference evidence="18" key="1">
    <citation type="submission" date="2020-05" db="EMBL/GenBank/DDBJ databases">
        <authorList>
            <person name="Chiriac C."/>
            <person name="Salcher M."/>
            <person name="Ghai R."/>
            <person name="Kavagutti S V."/>
        </authorList>
    </citation>
    <scope>NUCLEOTIDE SEQUENCE</scope>
</reference>
<keyword evidence="4" id="KW-0479">Metal-binding</keyword>
<dbReference type="PANTHER" id="PTHR11067:SF9">
    <property type="entry name" value="INOSINE TRIPHOSPHATE PYROPHOSPHATASE"/>
    <property type="match status" value="1"/>
</dbReference>
<evidence type="ECO:0000313" key="18">
    <source>
        <dbReference type="EMBL" id="CAB4666499.1"/>
    </source>
</evidence>
<dbReference type="PANTHER" id="PTHR11067">
    <property type="entry name" value="INOSINE TRIPHOSPHATE PYROPHOSPHATASE/HAM1 PROTEIN"/>
    <property type="match status" value="1"/>
</dbReference>
<keyword evidence="6" id="KW-0378">Hydrolase</keyword>
<accession>A0A6J6LZR5</accession>
<dbReference type="CDD" id="cd00515">
    <property type="entry name" value="HAM1"/>
    <property type="match status" value="1"/>
</dbReference>
<comment type="catalytic activity">
    <reaction evidence="10">
        <text>XTP + H2O = XMP + diphosphate + H(+)</text>
        <dbReference type="Rhea" id="RHEA:28610"/>
        <dbReference type="ChEBI" id="CHEBI:15377"/>
        <dbReference type="ChEBI" id="CHEBI:15378"/>
        <dbReference type="ChEBI" id="CHEBI:33019"/>
        <dbReference type="ChEBI" id="CHEBI:57464"/>
        <dbReference type="ChEBI" id="CHEBI:61314"/>
        <dbReference type="EC" id="3.6.1.66"/>
    </reaction>
</comment>
<name>A0A6J6LZR5_9ZZZZ</name>
<comment type="similarity">
    <text evidence="2">Belongs to the HAM1 NTPase family.</text>
</comment>
<evidence type="ECO:0000256" key="2">
    <source>
        <dbReference type="ARBA" id="ARBA00008023"/>
    </source>
</evidence>
<evidence type="ECO:0000256" key="1">
    <source>
        <dbReference type="ARBA" id="ARBA00001946"/>
    </source>
</evidence>
<dbReference type="GO" id="GO:0036222">
    <property type="term" value="F:XTP diphosphatase activity"/>
    <property type="evidence" value="ECO:0007669"/>
    <property type="project" value="UniProtKB-ARBA"/>
</dbReference>